<evidence type="ECO:0000313" key="1">
    <source>
        <dbReference type="EMBL" id="EHL30588.1"/>
    </source>
</evidence>
<proteinExistence type="predicted"/>
<dbReference type="Proteomes" id="UP000002770">
    <property type="component" value="Unassembled WGS sequence"/>
</dbReference>
<evidence type="ECO:0000313" key="2">
    <source>
        <dbReference type="Proteomes" id="UP000002770"/>
    </source>
</evidence>
<gene>
    <name evidence="1" type="ORF">LDG_7355</name>
</gene>
<dbReference type="HOGENOM" id="CLU_3291765_0_0_6"/>
<accession>G9EQ13</accession>
<keyword evidence="2" id="KW-1185">Reference proteome</keyword>
<protein>
    <submittedName>
        <fullName evidence="1">Uncharacterized protein</fullName>
    </submittedName>
</protein>
<reference evidence="1 2" key="1">
    <citation type="journal article" date="2011" name="BMC Genomics">
        <title>Insight into cross-talk between intra-amoebal pathogens.</title>
        <authorList>
            <person name="Gimenez G."/>
            <person name="Bertelli C."/>
            <person name="Moliner C."/>
            <person name="Robert C."/>
            <person name="Raoult D."/>
            <person name="Fournier P.E."/>
            <person name="Greub G."/>
        </authorList>
    </citation>
    <scope>NUCLEOTIDE SEQUENCE [LARGE SCALE GENOMIC DNA]</scope>
    <source>
        <strain evidence="1 2">LLAP12</strain>
    </source>
</reference>
<name>G9EQ13_9GAMM</name>
<dbReference type="AlphaFoldDB" id="G9EQ13"/>
<organism evidence="1 2">
    <name type="scientific">Legionella drancourtii LLAP12</name>
    <dbReference type="NCBI Taxonomy" id="658187"/>
    <lineage>
        <taxon>Bacteria</taxon>
        <taxon>Pseudomonadati</taxon>
        <taxon>Pseudomonadota</taxon>
        <taxon>Gammaproteobacteria</taxon>
        <taxon>Legionellales</taxon>
        <taxon>Legionellaceae</taxon>
        <taxon>Legionella</taxon>
    </lineage>
</organism>
<sequence length="40" mass="4406">MEEVKVNIHEPMVQQIQAKVSNLLGPKRSISIPTGICMGE</sequence>
<dbReference type="InParanoid" id="G9EQ13"/>
<dbReference type="EMBL" id="JH413828">
    <property type="protein sequence ID" value="EHL30588.1"/>
    <property type="molecule type" value="Genomic_DNA"/>
</dbReference>